<comment type="function">
    <text evidence="14">Catalyzes the phosphorylation of D-fructose 6-phosphate to fructose 1,6-bisphosphate by ATP, the first committing step of glycolysis.</text>
</comment>
<protein>
    <recommendedName>
        <fullName evidence="14">ATP-dependent 6-phosphofructokinase</fullName>
        <shortName evidence="14">ATP-PFK</shortName>
        <shortName evidence="14">Phosphofructokinase</shortName>
        <ecNumber evidence="14">2.7.1.11</ecNumber>
    </recommendedName>
    <alternativeName>
        <fullName evidence="14">Phosphohexokinase</fullName>
    </alternativeName>
</protein>
<dbReference type="InterPro" id="IPR000023">
    <property type="entry name" value="Phosphofructokinase_dom"/>
</dbReference>
<evidence type="ECO:0000256" key="6">
    <source>
        <dbReference type="ARBA" id="ARBA00022679"/>
    </source>
</evidence>
<dbReference type="InterPro" id="IPR022953">
    <property type="entry name" value="ATP_PFK"/>
</dbReference>
<dbReference type="SUPFAM" id="SSF53784">
    <property type="entry name" value="Phosphofructokinase"/>
    <property type="match status" value="2"/>
</dbReference>
<feature type="binding site" evidence="14">
    <location>
        <position position="697"/>
    </location>
    <ligand>
        <name>beta-D-fructose 2,6-bisphosphate</name>
        <dbReference type="ChEBI" id="CHEBI:58579"/>
        <note>allosteric activator; ligand shared between dimeric partners</note>
    </ligand>
</feature>
<dbReference type="AlphaFoldDB" id="A0A0D7B0T0"/>
<dbReference type="OrthoDB" id="537915at2759"/>
<dbReference type="PANTHER" id="PTHR13697:SF4">
    <property type="entry name" value="ATP-DEPENDENT 6-PHOSPHOFRUCTOKINASE"/>
    <property type="match status" value="1"/>
</dbReference>
<dbReference type="GO" id="GO:0005945">
    <property type="term" value="C:6-phosphofructokinase complex"/>
    <property type="evidence" value="ECO:0007669"/>
    <property type="project" value="TreeGrafter"/>
</dbReference>
<dbReference type="HAMAP" id="MF_03184">
    <property type="entry name" value="Phosphofructokinase_I_E"/>
    <property type="match status" value="1"/>
</dbReference>
<name>A0A0D7B0T0_9AGAR</name>
<comment type="catalytic activity">
    <reaction evidence="13 14 15">
        <text>beta-D-fructose 6-phosphate + ATP = beta-D-fructose 1,6-bisphosphate + ADP + H(+)</text>
        <dbReference type="Rhea" id="RHEA:16109"/>
        <dbReference type="ChEBI" id="CHEBI:15378"/>
        <dbReference type="ChEBI" id="CHEBI:30616"/>
        <dbReference type="ChEBI" id="CHEBI:32966"/>
        <dbReference type="ChEBI" id="CHEBI:57634"/>
        <dbReference type="ChEBI" id="CHEBI:456216"/>
        <dbReference type="EC" id="2.7.1.11"/>
    </reaction>
</comment>
<evidence type="ECO:0000256" key="4">
    <source>
        <dbReference type="ARBA" id="ARBA00022490"/>
    </source>
</evidence>
<feature type="active site" description="Proton acceptor" evidence="14">
    <location>
        <position position="202"/>
    </location>
</feature>
<dbReference type="EC" id="2.7.1.11" evidence="14"/>
<dbReference type="PROSITE" id="PS00433">
    <property type="entry name" value="PHOSPHOFRUCTOKINASE"/>
    <property type="match status" value="2"/>
</dbReference>
<keyword evidence="10 14" id="KW-0067">ATP-binding</keyword>
<evidence type="ECO:0000256" key="15">
    <source>
        <dbReference type="PIRNR" id="PIRNR000533"/>
    </source>
</evidence>
<dbReference type="Gene3D" id="3.40.50.450">
    <property type="match status" value="3"/>
</dbReference>
<sequence length="810" mass="87955">MKIAILTSGGDSAGMNAVVRAAVKTGILRGCETWVVREGYEGLVRGNTGDSPPAHKDLPQLADGVDTQFVDNLRFGDGDLLKNGLGDYAGTKGRSLKGRYIVRVGWDDVRYWLAEGGTLIGTARSAAFRTHEGRLSAAHNMIKEGIDALMVCGGDGSLTGADIFRSEWPSLVDELKSLGRVTESQATRHAHLKIVGLVGSIDNDMSMTDLTIGAPTALQRICEAIDNINSTAFSHSRAFVLEVMGRHCGWLALLAGVAGGADFIFIPEKPPKSPWEDEMCAAISHHREVGKRKTIVIIAEGAHDHELNPIRADYVKDVLTERLGLDTRVTTLGHTQRGGRPCAWDRILPTLQGIEAIEALLEATPETPSYMIGVQENSITRVPLMEAVATTKAVSTAIEAKDFATAMSLRDPEFCESLDGFFATSVLSNEKVLPPAKRMNIAIMHMGAPAGGMNAATRAATRYCLQQGHTPIAIYNGFRGLLDDNIEELTWLGVDSWMSRGGSELGTNRMLPDTDIGAIATKFQKFNFQGIMLIGGFEAFSALLLLEEGRKHYPSFNIPMVHLPATISNNVPVTEYSLGSDTSLNALVDACDAIKQSASASRNRVFVVETQGGKCGYIATMGALACGASLVYTPEVGVSLDTLRRDVRFMKARYNLDAKGKSEGRIVIKNEASSNVYTTDVMTKMFKEEGGQLFDSRSAQLGHTLQGGVPSPIDRARAVRLSLKCMTFMEREWAKIQSSGQSSPRASPESAAVITIQSGSIKWVPVRDMVQHADMKNRRPLNPWWMNVKEMVESLAGRPQLVKLHAWDFA</sequence>
<feature type="binding site" description="in other chain" evidence="14">
    <location>
        <begin position="334"/>
        <end position="337"/>
    </location>
    <ligand>
        <name>substrate</name>
        <note>ligand shared between dimeric partners</note>
    </ligand>
</feature>
<keyword evidence="7 14" id="KW-0479">Metal-binding</keyword>
<keyword evidence="18" id="KW-1185">Reference proteome</keyword>
<comment type="similarity">
    <text evidence="15">Belongs to the phosphofructokinase type A (PFKA) family. ATP-dependent PFK group I subfamily. Eukaryotic two domain clade "E" sub-subfamily.</text>
</comment>
<comment type="subunit">
    <text evidence="14">Homotetramer.</text>
</comment>
<evidence type="ECO:0000256" key="9">
    <source>
        <dbReference type="ARBA" id="ARBA00022777"/>
    </source>
</evidence>
<dbReference type="UniPathway" id="UPA00109">
    <property type="reaction ID" value="UER00182"/>
</dbReference>
<feature type="binding site" description="in other chain" evidence="14">
    <location>
        <position position="509"/>
    </location>
    <ligand>
        <name>beta-D-fructose 2,6-bisphosphate</name>
        <dbReference type="ChEBI" id="CHEBI:58579"/>
        <note>allosteric activator; ligand shared between dimeric partners</note>
    </ligand>
</feature>
<evidence type="ECO:0000256" key="11">
    <source>
        <dbReference type="ARBA" id="ARBA00022842"/>
    </source>
</evidence>
<dbReference type="GO" id="GO:0042802">
    <property type="term" value="F:identical protein binding"/>
    <property type="evidence" value="ECO:0007669"/>
    <property type="project" value="TreeGrafter"/>
</dbReference>
<evidence type="ECO:0000256" key="12">
    <source>
        <dbReference type="ARBA" id="ARBA00023152"/>
    </source>
</evidence>
<keyword evidence="9 14" id="KW-0418">Kinase</keyword>
<dbReference type="GO" id="GO:0005524">
    <property type="term" value="F:ATP binding"/>
    <property type="evidence" value="ECO:0007669"/>
    <property type="project" value="UniProtKB-KW"/>
</dbReference>
<proteinExistence type="inferred from homology"/>
<feature type="binding site" evidence="14">
    <location>
        <position position="604"/>
    </location>
    <ligand>
        <name>beta-D-fructose 2,6-bisphosphate</name>
        <dbReference type="ChEBI" id="CHEBI:58579"/>
        <note>allosteric activator; ligand shared between dimeric partners</note>
    </ligand>
</feature>
<evidence type="ECO:0000259" key="16">
    <source>
        <dbReference type="Pfam" id="PF00365"/>
    </source>
</evidence>
<gene>
    <name evidence="17" type="ORF">CYLTODRAFT_425535</name>
</gene>
<keyword evidence="12 14" id="KW-0324">Glycolysis</keyword>
<feature type="binding site" evidence="14">
    <location>
        <position position="155"/>
    </location>
    <ligand>
        <name>Mg(2+)</name>
        <dbReference type="ChEBI" id="CHEBI:18420"/>
        <note>catalytic</note>
    </ligand>
</feature>
<evidence type="ECO:0000256" key="8">
    <source>
        <dbReference type="ARBA" id="ARBA00022741"/>
    </source>
</evidence>
<evidence type="ECO:0000256" key="10">
    <source>
        <dbReference type="ARBA" id="ARBA00022840"/>
    </source>
</evidence>
<feature type="binding site" evidence="14">
    <location>
        <position position="237"/>
    </location>
    <ligand>
        <name>substrate</name>
        <note>ligand shared between dimeric partners</note>
    </ligand>
</feature>
<dbReference type="GO" id="GO:0046872">
    <property type="term" value="F:metal ion binding"/>
    <property type="evidence" value="ECO:0007669"/>
    <property type="project" value="UniProtKB-KW"/>
</dbReference>
<keyword evidence="11 14" id="KW-0460">Magnesium</keyword>
<feature type="binding site" evidence="14">
    <location>
        <position position="10"/>
    </location>
    <ligand>
        <name>ATP</name>
        <dbReference type="ChEBI" id="CHEBI:30616"/>
    </ligand>
</feature>
<feature type="domain" description="Phosphofructokinase" evidence="16">
    <location>
        <begin position="440"/>
        <end position="728"/>
    </location>
</feature>
<dbReference type="FunFam" id="3.40.50.460:FF:000007">
    <property type="entry name" value="ATP-dependent 6-phosphofructokinase"/>
    <property type="match status" value="1"/>
</dbReference>
<dbReference type="GO" id="GO:0006002">
    <property type="term" value="P:fructose 6-phosphate metabolic process"/>
    <property type="evidence" value="ECO:0007669"/>
    <property type="project" value="InterPro"/>
</dbReference>
<comment type="caution">
    <text evidence="14">Lacks conserved residue(s) required for the propagation of feature annotation.</text>
</comment>
<keyword evidence="4 14" id="KW-0963">Cytoplasm</keyword>
<evidence type="ECO:0000256" key="2">
    <source>
        <dbReference type="ARBA" id="ARBA00004496"/>
    </source>
</evidence>
<accession>A0A0D7B0T0</accession>
<feature type="binding site" description="in other chain" evidence="14">
    <location>
        <position position="300"/>
    </location>
    <ligand>
        <name>substrate</name>
        <note>ligand shared between dimeric partners</note>
    </ligand>
</feature>
<dbReference type="GO" id="GO:0030388">
    <property type="term" value="P:fructose 1,6-bisphosphate metabolic process"/>
    <property type="evidence" value="ECO:0007669"/>
    <property type="project" value="TreeGrafter"/>
</dbReference>
<feature type="binding site" evidence="14">
    <location>
        <begin position="154"/>
        <end position="157"/>
    </location>
    <ligand>
        <name>ATP</name>
        <dbReference type="ChEBI" id="CHEBI:30616"/>
    </ligand>
</feature>
<dbReference type="Pfam" id="PF00365">
    <property type="entry name" value="PFK"/>
    <property type="match status" value="2"/>
</dbReference>
<feature type="binding site" description="in other chain" evidence="14">
    <location>
        <begin position="200"/>
        <end position="202"/>
    </location>
    <ligand>
        <name>substrate</name>
        <note>ligand shared between dimeric partners</note>
    </ligand>
</feature>
<dbReference type="GO" id="GO:0061621">
    <property type="term" value="P:canonical glycolysis"/>
    <property type="evidence" value="ECO:0007669"/>
    <property type="project" value="TreeGrafter"/>
</dbReference>
<keyword evidence="6 14" id="KW-0808">Transferase</keyword>
<feature type="binding site" description="in other chain" evidence="14">
    <location>
        <position position="671"/>
    </location>
    <ligand>
        <name>beta-D-fructose 2,6-bisphosphate</name>
        <dbReference type="ChEBI" id="CHEBI:58579"/>
        <note>allosteric activator; ligand shared between dimeric partners</note>
    </ligand>
</feature>
<evidence type="ECO:0000256" key="14">
    <source>
        <dbReference type="HAMAP-Rule" id="MF_03184"/>
    </source>
</evidence>
<comment type="similarity">
    <text evidence="14">Belongs to the phosphofructokinase type A (PFKA) family. ATP-dependent PFK group I subfamily. Eukaryotic two domain clade 'E' sub-subfamily.</text>
</comment>
<evidence type="ECO:0000313" key="18">
    <source>
        <dbReference type="Proteomes" id="UP000054007"/>
    </source>
</evidence>
<keyword evidence="8 14" id="KW-0547">Nucleotide-binding</keyword>
<evidence type="ECO:0000313" key="17">
    <source>
        <dbReference type="EMBL" id="KIY64097.1"/>
    </source>
</evidence>
<feature type="binding site" evidence="14">
    <location>
        <begin position="124"/>
        <end position="125"/>
    </location>
    <ligand>
        <name>ATP</name>
        <dbReference type="ChEBI" id="CHEBI:30616"/>
    </ligand>
</feature>
<evidence type="ECO:0000256" key="1">
    <source>
        <dbReference type="ARBA" id="ARBA00001946"/>
    </source>
</evidence>
<comment type="subcellular location">
    <subcellularLocation>
        <location evidence="2 14">Cytoplasm</location>
    </subcellularLocation>
</comment>
<dbReference type="FunFam" id="3.40.50.460:FF:000008">
    <property type="entry name" value="ATP-dependent 6-phosphofructokinase"/>
    <property type="match status" value="1"/>
</dbReference>
<dbReference type="PANTHER" id="PTHR13697">
    <property type="entry name" value="PHOSPHOFRUCTOKINASE"/>
    <property type="match status" value="1"/>
</dbReference>
<dbReference type="GO" id="GO:0048029">
    <property type="term" value="F:monosaccharide binding"/>
    <property type="evidence" value="ECO:0007669"/>
    <property type="project" value="TreeGrafter"/>
</dbReference>
<dbReference type="NCBIfam" id="TIGR02478">
    <property type="entry name" value="6PF1K_euk"/>
    <property type="match status" value="1"/>
</dbReference>
<feature type="domain" description="Phosphofructokinase" evidence="16">
    <location>
        <begin position="2"/>
        <end position="360"/>
    </location>
</feature>
<dbReference type="InterPro" id="IPR015912">
    <property type="entry name" value="Phosphofructokinase_CS"/>
</dbReference>
<feature type="binding site" evidence="14">
    <location>
        <position position="328"/>
    </location>
    <ligand>
        <name>substrate</name>
        <note>ligand shared between dimeric partners</note>
    </ligand>
</feature>
<keyword evidence="5 14" id="KW-0021">Allosteric enzyme</keyword>
<dbReference type="GO" id="GO:0070095">
    <property type="term" value="F:fructose-6-phosphate binding"/>
    <property type="evidence" value="ECO:0007669"/>
    <property type="project" value="TreeGrafter"/>
</dbReference>
<dbReference type="InterPro" id="IPR035966">
    <property type="entry name" value="PKF_sf"/>
</dbReference>
<comment type="activity regulation">
    <text evidence="14">Allosterically activated by ADP, AMP, or fructose 2,6-bisphosphate, and allosterically inhibited by ATP or citrate.</text>
</comment>
<dbReference type="STRING" id="1314674.A0A0D7B0T0"/>
<evidence type="ECO:0000256" key="5">
    <source>
        <dbReference type="ARBA" id="ARBA00022533"/>
    </source>
</evidence>
<feature type="binding site" description="in other chain" evidence="14">
    <location>
        <position position="778"/>
    </location>
    <ligand>
        <name>beta-D-fructose 2,6-bisphosphate</name>
        <dbReference type="ChEBI" id="CHEBI:58579"/>
        <note>allosteric activator; ligand shared between dimeric partners</note>
    </ligand>
</feature>
<feature type="region of interest" description="N-terminal catalytic PFK domain 1" evidence="14">
    <location>
        <begin position="1"/>
        <end position="426"/>
    </location>
</feature>
<reference evidence="17 18" key="1">
    <citation type="journal article" date="2015" name="Fungal Genet. Biol.">
        <title>Evolution of novel wood decay mechanisms in Agaricales revealed by the genome sequences of Fistulina hepatica and Cylindrobasidium torrendii.</title>
        <authorList>
            <person name="Floudas D."/>
            <person name="Held B.W."/>
            <person name="Riley R."/>
            <person name="Nagy L.G."/>
            <person name="Koehler G."/>
            <person name="Ransdell A.S."/>
            <person name="Younus H."/>
            <person name="Chow J."/>
            <person name="Chiniquy J."/>
            <person name="Lipzen A."/>
            <person name="Tritt A."/>
            <person name="Sun H."/>
            <person name="Haridas S."/>
            <person name="LaButti K."/>
            <person name="Ohm R.A."/>
            <person name="Kues U."/>
            <person name="Blanchette R.A."/>
            <person name="Grigoriev I.V."/>
            <person name="Minto R.E."/>
            <person name="Hibbett D.S."/>
        </authorList>
    </citation>
    <scope>NUCLEOTIDE SEQUENCE [LARGE SCALE GENOMIC DNA]</scope>
    <source>
        <strain evidence="17 18">FP15055 ss-10</strain>
    </source>
</reference>
<dbReference type="GO" id="GO:0016208">
    <property type="term" value="F:AMP binding"/>
    <property type="evidence" value="ECO:0007669"/>
    <property type="project" value="TreeGrafter"/>
</dbReference>
<evidence type="ECO:0000256" key="7">
    <source>
        <dbReference type="ARBA" id="ARBA00022723"/>
    </source>
</evidence>
<feature type="binding site" description="in other chain" evidence="14">
    <location>
        <begin position="611"/>
        <end position="613"/>
    </location>
    <ligand>
        <name>beta-D-fructose 2,6-bisphosphate</name>
        <dbReference type="ChEBI" id="CHEBI:58579"/>
        <note>allosteric activator; ligand shared between dimeric partners</note>
    </ligand>
</feature>
<evidence type="ECO:0000256" key="13">
    <source>
        <dbReference type="ARBA" id="ARBA00048070"/>
    </source>
</evidence>
<evidence type="ECO:0000256" key="3">
    <source>
        <dbReference type="ARBA" id="ARBA00004679"/>
    </source>
</evidence>
<dbReference type="PRINTS" id="PR00476">
    <property type="entry name" value="PHFRCTKINASE"/>
</dbReference>
<dbReference type="GO" id="GO:0003872">
    <property type="term" value="F:6-phosphofructokinase activity"/>
    <property type="evidence" value="ECO:0007669"/>
    <property type="project" value="UniProtKB-UniRule"/>
</dbReference>
<feature type="binding site" description="in other chain" evidence="14">
    <location>
        <begin position="244"/>
        <end position="246"/>
    </location>
    <ligand>
        <name>substrate</name>
        <note>ligand shared between dimeric partners</note>
    </ligand>
</feature>
<dbReference type="Proteomes" id="UP000054007">
    <property type="component" value="Unassembled WGS sequence"/>
</dbReference>
<feature type="region of interest" description="C-terminal regulatory PFK domain 2" evidence="14">
    <location>
        <begin position="440"/>
        <end position="810"/>
    </location>
</feature>
<comment type="pathway">
    <text evidence="3 14 15">Carbohydrate degradation; glycolysis; D-glyceraldehyde 3-phosphate and glycerone phosphate from D-glucose: step 3/4.</text>
</comment>
<dbReference type="EMBL" id="KN880654">
    <property type="protein sequence ID" value="KIY64097.1"/>
    <property type="molecule type" value="Genomic_DNA"/>
</dbReference>
<dbReference type="PIRSF" id="PIRSF000533">
    <property type="entry name" value="ATP_PFK_euk"/>
    <property type="match status" value="1"/>
</dbReference>
<dbReference type="Gene3D" id="3.40.50.460">
    <property type="entry name" value="Phosphofructokinase domain"/>
    <property type="match status" value="2"/>
</dbReference>
<feature type="binding site" description="in other chain" evidence="14">
    <location>
        <begin position="566"/>
        <end position="570"/>
    </location>
    <ligand>
        <name>beta-D-fructose 2,6-bisphosphate</name>
        <dbReference type="ChEBI" id="CHEBI:58579"/>
        <note>allosteric activator; ligand shared between dimeric partners</note>
    </ligand>
</feature>
<dbReference type="GO" id="GO:0005739">
    <property type="term" value="C:mitochondrion"/>
    <property type="evidence" value="ECO:0007669"/>
    <property type="project" value="TreeGrafter"/>
</dbReference>
<organism evidence="17 18">
    <name type="scientific">Cylindrobasidium torrendii FP15055 ss-10</name>
    <dbReference type="NCBI Taxonomy" id="1314674"/>
    <lineage>
        <taxon>Eukaryota</taxon>
        <taxon>Fungi</taxon>
        <taxon>Dikarya</taxon>
        <taxon>Basidiomycota</taxon>
        <taxon>Agaricomycotina</taxon>
        <taxon>Agaricomycetes</taxon>
        <taxon>Agaricomycetidae</taxon>
        <taxon>Agaricales</taxon>
        <taxon>Marasmiineae</taxon>
        <taxon>Physalacriaceae</taxon>
        <taxon>Cylindrobasidium</taxon>
    </lineage>
</organism>
<dbReference type="InterPro" id="IPR009161">
    <property type="entry name" value="6-Pfructokinase_euk"/>
</dbReference>
<comment type="cofactor">
    <cofactor evidence="1 14">
        <name>Mg(2+)</name>
        <dbReference type="ChEBI" id="CHEBI:18420"/>
    </cofactor>
</comment>